<comment type="caution">
    <text evidence="2">The sequence shown here is derived from an EMBL/GenBank/DDBJ whole genome shotgun (WGS) entry which is preliminary data.</text>
</comment>
<name>A0ABP5BGU4_9PSEU</name>
<evidence type="ECO:0000313" key="2">
    <source>
        <dbReference type="EMBL" id="GAA1943223.1"/>
    </source>
</evidence>
<reference evidence="3" key="1">
    <citation type="journal article" date="2019" name="Int. J. Syst. Evol. Microbiol.">
        <title>The Global Catalogue of Microorganisms (GCM) 10K type strain sequencing project: providing services to taxonomists for standard genome sequencing and annotation.</title>
        <authorList>
            <consortium name="The Broad Institute Genomics Platform"/>
            <consortium name="The Broad Institute Genome Sequencing Center for Infectious Disease"/>
            <person name="Wu L."/>
            <person name="Ma J."/>
        </authorList>
    </citation>
    <scope>NUCLEOTIDE SEQUENCE [LARGE SCALE GENOMIC DNA]</scope>
    <source>
        <strain evidence="3">JCM 14545</strain>
    </source>
</reference>
<evidence type="ECO:0000313" key="3">
    <source>
        <dbReference type="Proteomes" id="UP001501116"/>
    </source>
</evidence>
<evidence type="ECO:0008006" key="4">
    <source>
        <dbReference type="Google" id="ProtNLM"/>
    </source>
</evidence>
<sequence length="203" mass="21525">MQRIPAGPAGPQPEPPSRRTGYLFKGAGLVAVAVVSGFLWWLIRHDGDEPPSQAQGGEKPAFDYKLAEGPKVASDCAANSYGEVKKWFGDHQCTRLSRALYTVNSGKAKVLVSVSLVTMPSPDLAAGLKQLTDTDDAGNVTDLVKDGTAKIAKAPKVAGGEYASNQAGAEVTIVEAAFFEKHEDKALLHRITTGALHLDSNLR</sequence>
<dbReference type="RefSeq" id="WP_344413566.1">
    <property type="nucleotide sequence ID" value="NZ_BAAANN010000003.1"/>
</dbReference>
<keyword evidence="1" id="KW-1133">Transmembrane helix</keyword>
<evidence type="ECO:0000256" key="1">
    <source>
        <dbReference type="SAM" id="Phobius"/>
    </source>
</evidence>
<keyword evidence="1" id="KW-0812">Transmembrane</keyword>
<keyword evidence="1" id="KW-0472">Membrane</keyword>
<protein>
    <recommendedName>
        <fullName evidence="4">Secreted protein</fullName>
    </recommendedName>
</protein>
<organism evidence="2 3">
    <name type="scientific">Amycolatopsis minnesotensis</name>
    <dbReference type="NCBI Taxonomy" id="337894"/>
    <lineage>
        <taxon>Bacteria</taxon>
        <taxon>Bacillati</taxon>
        <taxon>Actinomycetota</taxon>
        <taxon>Actinomycetes</taxon>
        <taxon>Pseudonocardiales</taxon>
        <taxon>Pseudonocardiaceae</taxon>
        <taxon>Amycolatopsis</taxon>
    </lineage>
</organism>
<proteinExistence type="predicted"/>
<dbReference type="Proteomes" id="UP001501116">
    <property type="component" value="Unassembled WGS sequence"/>
</dbReference>
<keyword evidence="3" id="KW-1185">Reference proteome</keyword>
<feature type="transmembrane region" description="Helical" evidence="1">
    <location>
        <begin position="22"/>
        <end position="43"/>
    </location>
</feature>
<dbReference type="EMBL" id="BAAANN010000003">
    <property type="protein sequence ID" value="GAA1943223.1"/>
    <property type="molecule type" value="Genomic_DNA"/>
</dbReference>
<gene>
    <name evidence="2" type="ORF">GCM10009754_08310</name>
</gene>
<accession>A0ABP5BGU4</accession>